<dbReference type="PANTHER" id="PTHR24559">
    <property type="entry name" value="TRANSPOSON TY3-I GAG-POL POLYPROTEIN"/>
    <property type="match status" value="1"/>
</dbReference>
<evidence type="ECO:0000313" key="1">
    <source>
        <dbReference type="EMBL" id="OXU16982.1"/>
    </source>
</evidence>
<accession>A0A232EF91</accession>
<gene>
    <name evidence="1" type="ORF">TSAR_011014</name>
</gene>
<dbReference type="STRING" id="543379.A0A232EF91"/>
<organism evidence="1 2">
    <name type="scientific">Trichomalopsis sarcophagae</name>
    <dbReference type="NCBI Taxonomy" id="543379"/>
    <lineage>
        <taxon>Eukaryota</taxon>
        <taxon>Metazoa</taxon>
        <taxon>Ecdysozoa</taxon>
        <taxon>Arthropoda</taxon>
        <taxon>Hexapoda</taxon>
        <taxon>Insecta</taxon>
        <taxon>Pterygota</taxon>
        <taxon>Neoptera</taxon>
        <taxon>Endopterygota</taxon>
        <taxon>Hymenoptera</taxon>
        <taxon>Apocrita</taxon>
        <taxon>Proctotrupomorpha</taxon>
        <taxon>Chalcidoidea</taxon>
        <taxon>Pteromalidae</taxon>
        <taxon>Pteromalinae</taxon>
        <taxon>Trichomalopsis</taxon>
    </lineage>
</organism>
<keyword evidence="2" id="KW-1185">Reference proteome</keyword>
<dbReference type="PANTHER" id="PTHR24559:SF444">
    <property type="entry name" value="REVERSE TRANSCRIPTASE DOMAIN-CONTAINING PROTEIN"/>
    <property type="match status" value="1"/>
</dbReference>
<protein>
    <submittedName>
        <fullName evidence="1">Uncharacterized protein</fullName>
    </submittedName>
</protein>
<sequence length="179" mass="20523">MCDNSINIASCGLSEISASEQRQITNLIDALLPRDGRNNKVLKTTDLIEHEIKLLHSARPVKQRYHPVSEKMQKAICGLSEISASEQRQINNLIDQLLPRDGRNNKVLKTTDLVEHEIELLHSARPVKQRYHPVSEKMQKAMCEQLDNLIEAEIVEKSHSAWNNTIVMVKKRDNSYRMC</sequence>
<evidence type="ECO:0000313" key="2">
    <source>
        <dbReference type="Proteomes" id="UP000215335"/>
    </source>
</evidence>
<dbReference type="InterPro" id="IPR053134">
    <property type="entry name" value="RNA-dir_DNA_polymerase"/>
</dbReference>
<dbReference type="AlphaFoldDB" id="A0A232EF91"/>
<dbReference type="InterPro" id="IPR043502">
    <property type="entry name" value="DNA/RNA_pol_sf"/>
</dbReference>
<comment type="caution">
    <text evidence="1">The sequence shown here is derived from an EMBL/GenBank/DDBJ whole genome shotgun (WGS) entry which is preliminary data.</text>
</comment>
<proteinExistence type="predicted"/>
<dbReference type="SUPFAM" id="SSF56672">
    <property type="entry name" value="DNA/RNA polymerases"/>
    <property type="match status" value="1"/>
</dbReference>
<dbReference type="Proteomes" id="UP000215335">
    <property type="component" value="Unassembled WGS sequence"/>
</dbReference>
<dbReference type="EMBL" id="NNAY01005113">
    <property type="protein sequence ID" value="OXU16982.1"/>
    <property type="molecule type" value="Genomic_DNA"/>
</dbReference>
<name>A0A232EF91_9HYME</name>
<reference evidence="1 2" key="1">
    <citation type="journal article" date="2017" name="Curr. Biol.">
        <title>The Evolution of Venom by Co-option of Single-Copy Genes.</title>
        <authorList>
            <person name="Martinson E.O."/>
            <person name="Mrinalini"/>
            <person name="Kelkar Y.D."/>
            <person name="Chang C.H."/>
            <person name="Werren J.H."/>
        </authorList>
    </citation>
    <scope>NUCLEOTIDE SEQUENCE [LARGE SCALE GENOMIC DNA]</scope>
    <source>
        <strain evidence="1 2">Alberta</strain>
        <tissue evidence="1">Whole body</tissue>
    </source>
</reference>
<feature type="non-terminal residue" evidence="1">
    <location>
        <position position="179"/>
    </location>
</feature>
<dbReference type="GO" id="GO:0071897">
    <property type="term" value="P:DNA biosynthetic process"/>
    <property type="evidence" value="ECO:0007669"/>
    <property type="project" value="UniProtKB-ARBA"/>
</dbReference>
<dbReference type="Gene3D" id="3.10.10.10">
    <property type="entry name" value="HIV Type 1 Reverse Transcriptase, subunit A, domain 1"/>
    <property type="match status" value="1"/>
</dbReference>